<reference evidence="2" key="1">
    <citation type="submission" date="2015-12" db="EMBL/GenBank/DDBJ databases">
        <title>Genome sequence of a biocontrol rhizobacterium Chryseobacterium kwangjuense strain KJ1R5 isolated from pepper (Capsicum annuum L.).</title>
        <authorList>
            <person name="Jeong J.-J."/>
            <person name="Park H."/>
            <person name="Mannaa M."/>
            <person name="Sang M.K."/>
            <person name="Choi I.-G."/>
            <person name="Kim K.D."/>
        </authorList>
    </citation>
    <scope>NUCLEOTIDE SEQUENCE [LARGE SCALE GENOMIC DNA]</scope>
    <source>
        <strain evidence="2">KJ1R5</strain>
    </source>
</reference>
<gene>
    <name evidence="1" type="ORF">AU378_18855</name>
</gene>
<evidence type="ECO:0008006" key="3">
    <source>
        <dbReference type="Google" id="ProtNLM"/>
    </source>
</evidence>
<sequence>MQEQPQLQIQRTIISIMERNYRKKQAGMTMEPGCICLILADGGVIDPLAEQMRRYSPYNYAFNNPISFIDPDGRKPDNPRNFYDEHSNLYGDYNPRMHGISLFKAPDYTSSWINTGYFSKSGNTFGETQAYKDIMKALENGGTAELVNVDGTLKWWTDYDDPDSNVKGIGELQILKLAESSNWYGLGGKGNWLLGTAAALGDVKGGLNAERMYGQGIRRGLSGNYTLTGRNLRLFGKAPMTNATIPVSKVGKWAGIAGTASFFLGVAFDGIGVLNYMDNPNSPNSVHPSKAGLNTVMGYVGWKGGPYGAIIGTLYFGVDNFYPGGWVGASETATKTEVYEQQMTGHPFLNNSAIKF</sequence>
<reference evidence="1 2" key="2">
    <citation type="journal article" date="2016" name="Genome Announc.">
        <title>Draft Genome Sequence of a Biocontrol Rhizobacterium, Chryseobacterium kwangjuense Strain KJ1R5, Isolated from Pepper (Capsicum annuum).</title>
        <authorList>
            <person name="Jeong J.J."/>
            <person name="Park H."/>
            <person name="Park B.H."/>
            <person name="Mannaa M."/>
            <person name="Sang M.K."/>
            <person name="Choi I.G."/>
            <person name="Kim K.D."/>
        </authorList>
    </citation>
    <scope>NUCLEOTIDE SEQUENCE [LARGE SCALE GENOMIC DNA]</scope>
    <source>
        <strain evidence="1 2">KJ1R5</strain>
    </source>
</reference>
<dbReference type="AlphaFoldDB" id="A0A135W6H8"/>
<dbReference type="EMBL" id="LPUR01000017">
    <property type="protein sequence ID" value="KXH80459.1"/>
    <property type="molecule type" value="Genomic_DNA"/>
</dbReference>
<accession>A0A135W6H8</accession>
<evidence type="ECO:0000313" key="1">
    <source>
        <dbReference type="EMBL" id="KXH80459.1"/>
    </source>
</evidence>
<organism evidence="1 2">
    <name type="scientific">Chryseobacterium kwangjuense</name>
    <dbReference type="NCBI Taxonomy" id="267125"/>
    <lineage>
        <taxon>Bacteria</taxon>
        <taxon>Pseudomonadati</taxon>
        <taxon>Bacteroidota</taxon>
        <taxon>Flavobacteriia</taxon>
        <taxon>Flavobacteriales</taxon>
        <taxon>Weeksellaceae</taxon>
        <taxon>Chryseobacterium group</taxon>
        <taxon>Chryseobacterium</taxon>
    </lineage>
</organism>
<proteinExistence type="predicted"/>
<dbReference type="Gene3D" id="2.180.10.10">
    <property type="entry name" value="RHS repeat-associated core"/>
    <property type="match status" value="1"/>
</dbReference>
<evidence type="ECO:0000313" key="2">
    <source>
        <dbReference type="Proteomes" id="UP000070513"/>
    </source>
</evidence>
<protein>
    <recommendedName>
        <fullName evidence="3">Bacterial toxin 44 domain-containing protein</fullName>
    </recommendedName>
</protein>
<name>A0A135W6H8_9FLAO</name>
<dbReference type="Proteomes" id="UP000070513">
    <property type="component" value="Unassembled WGS sequence"/>
</dbReference>
<comment type="caution">
    <text evidence="1">The sequence shown here is derived from an EMBL/GenBank/DDBJ whole genome shotgun (WGS) entry which is preliminary data.</text>
</comment>